<evidence type="ECO:0000313" key="1">
    <source>
        <dbReference type="EMBL" id="CAB4897415.1"/>
    </source>
</evidence>
<dbReference type="EMBL" id="CAFBMK010000012">
    <property type="protein sequence ID" value="CAB4897415.1"/>
    <property type="molecule type" value="Genomic_DNA"/>
</dbReference>
<gene>
    <name evidence="1" type="ORF">UFOPK3564_00378</name>
</gene>
<accession>A0A6J7FVR0</accession>
<dbReference type="AlphaFoldDB" id="A0A6J7FVR0"/>
<protein>
    <submittedName>
        <fullName evidence="1">Unannotated protein</fullName>
    </submittedName>
</protein>
<proteinExistence type="predicted"/>
<reference evidence="1" key="1">
    <citation type="submission" date="2020-05" db="EMBL/GenBank/DDBJ databases">
        <authorList>
            <person name="Chiriac C."/>
            <person name="Salcher M."/>
            <person name="Ghai R."/>
            <person name="Kavagutti S V."/>
        </authorList>
    </citation>
    <scope>NUCLEOTIDE SEQUENCE</scope>
</reference>
<sequence>MSALDDVLRLIATHLALHDSWPREVRLDAPRLRALAHELDGEDFRRLCEHLQLRARRTPGASAGGRSVVQLHDTQHVPAATLERTRLWLGVRAADAPISSFADAFVPRPEQWGLRGDPHLWDALRRRFAGRIVPVDDVETAAVLHFAIGELIGQDLRASAEHIEVPAFSIGSGMSDGHVDRDFWAQTAIPLLVDRARALRRQT</sequence>
<organism evidence="1">
    <name type="scientific">freshwater metagenome</name>
    <dbReference type="NCBI Taxonomy" id="449393"/>
    <lineage>
        <taxon>unclassified sequences</taxon>
        <taxon>metagenomes</taxon>
        <taxon>ecological metagenomes</taxon>
    </lineage>
</organism>
<name>A0A6J7FVR0_9ZZZZ</name>